<dbReference type="GO" id="GO:0006355">
    <property type="term" value="P:regulation of DNA-templated transcription"/>
    <property type="evidence" value="ECO:0007669"/>
    <property type="project" value="InterPro"/>
</dbReference>
<feature type="compositionally biased region" description="Basic and acidic residues" evidence="3">
    <location>
        <begin position="47"/>
        <end position="56"/>
    </location>
</feature>
<dbReference type="SUPFAM" id="SSF57716">
    <property type="entry name" value="Glucocorticoid receptor-like (DNA-binding domain)"/>
    <property type="match status" value="1"/>
</dbReference>
<feature type="compositionally biased region" description="Acidic residues" evidence="3">
    <location>
        <begin position="37"/>
        <end position="46"/>
    </location>
</feature>
<protein>
    <submittedName>
        <fullName evidence="4">Zinc-binding protein</fullName>
    </submittedName>
</protein>
<dbReference type="PANTHER" id="PTHR36150">
    <property type="entry name" value="DNA GYRASE INHIBITOR YACG"/>
    <property type="match status" value="1"/>
</dbReference>
<evidence type="ECO:0000256" key="2">
    <source>
        <dbReference type="ARBA" id="ARBA00022833"/>
    </source>
</evidence>
<organism evidence="4 5">
    <name type="scientific">Actibacterium lipolyticum</name>
    <dbReference type="NCBI Taxonomy" id="1524263"/>
    <lineage>
        <taxon>Bacteria</taxon>
        <taxon>Pseudomonadati</taxon>
        <taxon>Pseudomonadota</taxon>
        <taxon>Alphaproteobacteria</taxon>
        <taxon>Rhodobacterales</taxon>
        <taxon>Roseobacteraceae</taxon>
        <taxon>Actibacterium</taxon>
    </lineage>
</organism>
<name>A0A238JQ27_9RHOB</name>
<accession>A0A238JQ27</accession>
<keyword evidence="1" id="KW-0479">Metal-binding</keyword>
<evidence type="ECO:0000256" key="3">
    <source>
        <dbReference type="SAM" id="MobiDB-lite"/>
    </source>
</evidence>
<dbReference type="Gene3D" id="3.30.50.10">
    <property type="entry name" value="Erythroid Transcription Factor GATA-1, subunit A"/>
    <property type="match status" value="1"/>
</dbReference>
<gene>
    <name evidence="4" type="ORF">COL8621_00765</name>
</gene>
<sequence>MCGKDAVQKYRPFCSGRCADLDLGKWLTGEYAIPADDAESMEEAAEESARQEQKPN</sequence>
<evidence type="ECO:0000313" key="4">
    <source>
        <dbReference type="EMBL" id="SMX32267.1"/>
    </source>
</evidence>
<keyword evidence="5" id="KW-1185">Reference proteome</keyword>
<dbReference type="PANTHER" id="PTHR36150:SF1">
    <property type="entry name" value="DNA GYRASE INHIBITOR YACG"/>
    <property type="match status" value="1"/>
</dbReference>
<dbReference type="InterPro" id="IPR013088">
    <property type="entry name" value="Znf_NHR/GATA"/>
</dbReference>
<dbReference type="Pfam" id="PF03884">
    <property type="entry name" value="YacG"/>
    <property type="match status" value="1"/>
</dbReference>
<keyword evidence="2" id="KW-0862">Zinc</keyword>
<evidence type="ECO:0000256" key="1">
    <source>
        <dbReference type="ARBA" id="ARBA00022723"/>
    </source>
</evidence>
<dbReference type="Proteomes" id="UP000202922">
    <property type="component" value="Unassembled WGS sequence"/>
</dbReference>
<dbReference type="AlphaFoldDB" id="A0A238JQ27"/>
<feature type="region of interest" description="Disordered" evidence="3">
    <location>
        <begin position="37"/>
        <end position="56"/>
    </location>
</feature>
<reference evidence="5" key="1">
    <citation type="submission" date="2017-05" db="EMBL/GenBank/DDBJ databases">
        <authorList>
            <person name="Rodrigo-Torres L."/>
            <person name="Arahal R. D."/>
            <person name="Lucena T."/>
        </authorList>
    </citation>
    <scope>NUCLEOTIDE SEQUENCE [LARGE SCALE GENOMIC DNA]</scope>
    <source>
        <strain evidence="5">CECT 8621</strain>
    </source>
</reference>
<dbReference type="GO" id="GO:0008270">
    <property type="term" value="F:zinc ion binding"/>
    <property type="evidence" value="ECO:0007669"/>
    <property type="project" value="InterPro"/>
</dbReference>
<dbReference type="EMBL" id="FXYE01000001">
    <property type="protein sequence ID" value="SMX32267.1"/>
    <property type="molecule type" value="Genomic_DNA"/>
</dbReference>
<evidence type="ECO:0000313" key="5">
    <source>
        <dbReference type="Proteomes" id="UP000202922"/>
    </source>
</evidence>
<dbReference type="InterPro" id="IPR005584">
    <property type="entry name" value="DNA_gyrase_inhibitor_YacG"/>
</dbReference>
<proteinExistence type="predicted"/>